<dbReference type="Pfam" id="PF00380">
    <property type="entry name" value="Ribosomal_S9"/>
    <property type="match status" value="1"/>
</dbReference>
<dbReference type="HAMAP" id="MF_00532_B">
    <property type="entry name" value="Ribosomal_uS9_B"/>
    <property type="match status" value="1"/>
</dbReference>
<dbReference type="FunFam" id="3.30.230.10:FF:000001">
    <property type="entry name" value="30S ribosomal protein S9"/>
    <property type="match status" value="1"/>
</dbReference>
<evidence type="ECO:0000256" key="3">
    <source>
        <dbReference type="ARBA" id="ARBA00023274"/>
    </source>
</evidence>
<keyword evidence="9" id="KW-1185">Reference proteome</keyword>
<dbReference type="InterPro" id="IPR000754">
    <property type="entry name" value="Ribosomal_uS9"/>
</dbReference>
<dbReference type="GO" id="GO:0003735">
    <property type="term" value="F:structural constituent of ribosome"/>
    <property type="evidence" value="ECO:0007669"/>
    <property type="project" value="InterPro"/>
</dbReference>
<feature type="compositionally biased region" description="Basic residues" evidence="7">
    <location>
        <begin position="111"/>
        <end position="130"/>
    </location>
</feature>
<dbReference type="NCBIfam" id="NF001099">
    <property type="entry name" value="PRK00132.1"/>
    <property type="match status" value="1"/>
</dbReference>
<accession>A0A4R3KP93</accession>
<dbReference type="PANTHER" id="PTHR21569:SF1">
    <property type="entry name" value="SMALL RIBOSOMAL SUBUNIT PROTEIN US9M"/>
    <property type="match status" value="1"/>
</dbReference>
<dbReference type="InterPro" id="IPR020568">
    <property type="entry name" value="Ribosomal_Su5_D2-typ_SF"/>
</dbReference>
<evidence type="ECO:0000313" key="9">
    <source>
        <dbReference type="Proteomes" id="UP000294567"/>
    </source>
</evidence>
<protein>
    <recommendedName>
        <fullName evidence="4 5">Small ribosomal subunit protein uS9</fullName>
    </recommendedName>
</protein>
<dbReference type="SUPFAM" id="SSF54211">
    <property type="entry name" value="Ribosomal protein S5 domain 2-like"/>
    <property type="match status" value="1"/>
</dbReference>
<dbReference type="Gene3D" id="3.30.230.10">
    <property type="match status" value="1"/>
</dbReference>
<gene>
    <name evidence="5" type="primary">rpsI</name>
    <name evidence="8" type="ORF">EDD65_1167</name>
</gene>
<evidence type="ECO:0000256" key="2">
    <source>
        <dbReference type="ARBA" id="ARBA00022980"/>
    </source>
</evidence>
<dbReference type="AlphaFoldDB" id="A0A4R3KP93"/>
<dbReference type="InterPro" id="IPR023035">
    <property type="entry name" value="Ribosomal_uS9_bac/plastid"/>
</dbReference>
<evidence type="ECO:0000256" key="4">
    <source>
        <dbReference type="ARBA" id="ARBA00035259"/>
    </source>
</evidence>
<reference evidence="8 9" key="1">
    <citation type="submission" date="2019-03" db="EMBL/GenBank/DDBJ databases">
        <title>Genomic Encyclopedia of Type Strains, Phase IV (KMG-IV): sequencing the most valuable type-strain genomes for metagenomic binning, comparative biology and taxonomic classification.</title>
        <authorList>
            <person name="Goeker M."/>
        </authorList>
    </citation>
    <scope>NUCLEOTIDE SEQUENCE [LARGE SCALE GENOMIC DNA]</scope>
    <source>
        <strain evidence="8 9">DSM 26752</strain>
    </source>
</reference>
<feature type="region of interest" description="Disordered" evidence="7">
    <location>
        <begin position="105"/>
        <end position="130"/>
    </location>
</feature>
<evidence type="ECO:0000256" key="7">
    <source>
        <dbReference type="SAM" id="MobiDB-lite"/>
    </source>
</evidence>
<dbReference type="OrthoDB" id="9803965at2"/>
<sequence>MANVQYIGTGRRKTSVARVRLLPGSGKITINKRDIDDYFDFDTLKVLVREPLEITDTLDKYDVFVNVYGGGFTGQAGAIRHGIARALLEADEELRPVLKKAGLLTRDPRMKERKKYGLKKARKAPQFSKR</sequence>
<dbReference type="GO" id="GO:0022627">
    <property type="term" value="C:cytosolic small ribosomal subunit"/>
    <property type="evidence" value="ECO:0007669"/>
    <property type="project" value="TreeGrafter"/>
</dbReference>
<dbReference type="InterPro" id="IPR020574">
    <property type="entry name" value="Ribosomal_uS9_CS"/>
</dbReference>
<organism evidence="8 9">
    <name type="scientific">Keratinibaculum paraultunense</name>
    <dbReference type="NCBI Taxonomy" id="1278232"/>
    <lineage>
        <taxon>Bacteria</taxon>
        <taxon>Bacillati</taxon>
        <taxon>Bacillota</taxon>
        <taxon>Tissierellia</taxon>
        <taxon>Tissierellales</taxon>
        <taxon>Tepidimicrobiaceae</taxon>
        <taxon>Keratinibaculum</taxon>
    </lineage>
</organism>
<evidence type="ECO:0000256" key="5">
    <source>
        <dbReference type="HAMAP-Rule" id="MF_00532"/>
    </source>
</evidence>
<dbReference type="PANTHER" id="PTHR21569">
    <property type="entry name" value="RIBOSOMAL PROTEIN S9"/>
    <property type="match status" value="1"/>
</dbReference>
<dbReference type="GO" id="GO:0006412">
    <property type="term" value="P:translation"/>
    <property type="evidence" value="ECO:0007669"/>
    <property type="project" value="UniProtKB-UniRule"/>
</dbReference>
<comment type="similarity">
    <text evidence="1 5 6">Belongs to the universal ribosomal protein uS9 family.</text>
</comment>
<evidence type="ECO:0000313" key="8">
    <source>
        <dbReference type="EMBL" id="TCS86127.1"/>
    </source>
</evidence>
<evidence type="ECO:0000256" key="6">
    <source>
        <dbReference type="RuleBase" id="RU003815"/>
    </source>
</evidence>
<evidence type="ECO:0000256" key="1">
    <source>
        <dbReference type="ARBA" id="ARBA00005251"/>
    </source>
</evidence>
<dbReference type="Proteomes" id="UP000294567">
    <property type="component" value="Unassembled WGS sequence"/>
</dbReference>
<dbReference type="EMBL" id="SMAE01000016">
    <property type="protein sequence ID" value="TCS86127.1"/>
    <property type="molecule type" value="Genomic_DNA"/>
</dbReference>
<dbReference type="GO" id="GO:0003723">
    <property type="term" value="F:RNA binding"/>
    <property type="evidence" value="ECO:0007669"/>
    <property type="project" value="TreeGrafter"/>
</dbReference>
<name>A0A4R3KP93_9FIRM</name>
<dbReference type="RefSeq" id="WP_132029561.1">
    <property type="nucleotide sequence ID" value="NZ_CP068564.1"/>
</dbReference>
<comment type="caution">
    <text evidence="8">The sequence shown here is derived from an EMBL/GenBank/DDBJ whole genome shotgun (WGS) entry which is preliminary data.</text>
</comment>
<proteinExistence type="inferred from homology"/>
<keyword evidence="2 5" id="KW-0689">Ribosomal protein</keyword>
<dbReference type="InterPro" id="IPR014721">
    <property type="entry name" value="Ribsml_uS5_D2-typ_fold_subgr"/>
</dbReference>
<keyword evidence="3 5" id="KW-0687">Ribonucleoprotein</keyword>
<dbReference type="PROSITE" id="PS00360">
    <property type="entry name" value="RIBOSOMAL_S9"/>
    <property type="match status" value="1"/>
</dbReference>